<accession>A0AAV7SY47</accession>
<protein>
    <submittedName>
        <fullName evidence="2">Uncharacterized protein</fullName>
    </submittedName>
</protein>
<sequence>MRIPRKRKDTGSIAMELGPNQTTGSKQVPRKEYAYDLPGFIWSPERMIVAIAINVGSVEKFQPHGSTAIPQCFSDDGSIPLANNNPTQYAVQHGQLCSASATNTTKLYKHKDSKAYASRVPWLIRQTISPRRMTAALFQRFKAVGHHTRPLPVSHQSALVIHVLCWVAWWQGESKYQVGGLAAGRRCPPSSPYRPDQSGRRIMHGTSLTLYGVRCGMPGNVGD</sequence>
<evidence type="ECO:0000256" key="1">
    <source>
        <dbReference type="SAM" id="MobiDB-lite"/>
    </source>
</evidence>
<organism evidence="2 3">
    <name type="scientific">Pleurodeles waltl</name>
    <name type="common">Iberian ribbed newt</name>
    <dbReference type="NCBI Taxonomy" id="8319"/>
    <lineage>
        <taxon>Eukaryota</taxon>
        <taxon>Metazoa</taxon>
        <taxon>Chordata</taxon>
        <taxon>Craniata</taxon>
        <taxon>Vertebrata</taxon>
        <taxon>Euteleostomi</taxon>
        <taxon>Amphibia</taxon>
        <taxon>Batrachia</taxon>
        <taxon>Caudata</taxon>
        <taxon>Salamandroidea</taxon>
        <taxon>Salamandridae</taxon>
        <taxon>Pleurodelinae</taxon>
        <taxon>Pleurodeles</taxon>
    </lineage>
</organism>
<dbReference type="AlphaFoldDB" id="A0AAV7SY47"/>
<evidence type="ECO:0000313" key="3">
    <source>
        <dbReference type="Proteomes" id="UP001066276"/>
    </source>
</evidence>
<reference evidence="2" key="1">
    <citation type="journal article" date="2022" name="bioRxiv">
        <title>Sequencing and chromosome-scale assembly of the giantPleurodeles waltlgenome.</title>
        <authorList>
            <person name="Brown T."/>
            <person name="Elewa A."/>
            <person name="Iarovenko S."/>
            <person name="Subramanian E."/>
            <person name="Araus A.J."/>
            <person name="Petzold A."/>
            <person name="Susuki M."/>
            <person name="Suzuki K.-i.T."/>
            <person name="Hayashi T."/>
            <person name="Toyoda A."/>
            <person name="Oliveira C."/>
            <person name="Osipova E."/>
            <person name="Leigh N.D."/>
            <person name="Simon A."/>
            <person name="Yun M.H."/>
        </authorList>
    </citation>
    <scope>NUCLEOTIDE SEQUENCE</scope>
    <source>
        <strain evidence="2">20211129_DDA</strain>
        <tissue evidence="2">Liver</tissue>
    </source>
</reference>
<gene>
    <name evidence="2" type="ORF">NDU88_000731</name>
</gene>
<name>A0AAV7SY47_PLEWA</name>
<dbReference type="Proteomes" id="UP001066276">
    <property type="component" value="Chromosome 4_1"/>
</dbReference>
<keyword evidence="3" id="KW-1185">Reference proteome</keyword>
<dbReference type="EMBL" id="JANPWB010000007">
    <property type="protein sequence ID" value="KAJ1168818.1"/>
    <property type="molecule type" value="Genomic_DNA"/>
</dbReference>
<proteinExistence type="predicted"/>
<feature type="region of interest" description="Disordered" evidence="1">
    <location>
        <begin position="1"/>
        <end position="27"/>
    </location>
</feature>
<comment type="caution">
    <text evidence="2">The sequence shown here is derived from an EMBL/GenBank/DDBJ whole genome shotgun (WGS) entry which is preliminary data.</text>
</comment>
<evidence type="ECO:0000313" key="2">
    <source>
        <dbReference type="EMBL" id="KAJ1168818.1"/>
    </source>
</evidence>